<dbReference type="UniPathway" id="UPA00219"/>
<feature type="binding site" evidence="7">
    <location>
        <position position="379"/>
    </location>
    <ligand>
        <name>meso-2,6-diaminopimelate</name>
        <dbReference type="ChEBI" id="CHEBI:57791"/>
    </ligand>
</feature>
<dbReference type="Gene3D" id="3.40.1190.10">
    <property type="entry name" value="Mur-like, catalytic domain"/>
    <property type="match status" value="1"/>
</dbReference>
<dbReference type="Proteomes" id="UP000007364">
    <property type="component" value="Unassembled WGS sequence"/>
</dbReference>
<protein>
    <recommendedName>
        <fullName evidence="7">UDP-N-acetylmuramoyl-L-alanyl-D-glutamate--2,6-diaminopimelate ligase</fullName>
        <ecNumber evidence="7">6.3.2.13</ecNumber>
    </recommendedName>
    <alternativeName>
        <fullName evidence="7">Meso-A2pm-adding enzyme</fullName>
    </alternativeName>
    <alternativeName>
        <fullName evidence="7">Meso-diaminopimelate-adding enzyme</fullName>
    </alternativeName>
    <alternativeName>
        <fullName evidence="7">UDP-MurNAc-L-Ala-D-Glu:meso-diaminopimelate ligase</fullName>
    </alternativeName>
    <alternativeName>
        <fullName evidence="7">UDP-MurNAc-tripeptide synthetase</fullName>
    </alternativeName>
    <alternativeName>
        <fullName evidence="7">UDP-N-acetylmuramyl-tripeptide synthetase</fullName>
    </alternativeName>
</protein>
<keyword evidence="7" id="KW-0460">Magnesium</keyword>
<comment type="caution">
    <text evidence="12">The sequence shown here is derived from an EMBL/GenBank/DDBJ whole genome shotgun (WGS) entry which is preliminary data.</text>
</comment>
<keyword evidence="7" id="KW-0067">ATP-binding</keyword>
<gene>
    <name evidence="7 12" type="primary">murE</name>
    <name evidence="12" type="ORF">I215_05280</name>
</gene>
<dbReference type="InterPro" id="IPR004101">
    <property type="entry name" value="Mur_ligase_C"/>
</dbReference>
<keyword evidence="13" id="KW-1185">Reference proteome</keyword>
<dbReference type="Pfam" id="PF01225">
    <property type="entry name" value="Mur_ligase"/>
    <property type="match status" value="1"/>
</dbReference>
<dbReference type="Pfam" id="PF08245">
    <property type="entry name" value="Mur_ligase_M"/>
    <property type="match status" value="1"/>
</dbReference>
<dbReference type="PANTHER" id="PTHR23135:SF4">
    <property type="entry name" value="UDP-N-ACETYLMURAMOYL-L-ALANYL-D-GLUTAMATE--2,6-DIAMINOPIMELATE LIGASE MURE HOMOLOG, CHLOROPLASTIC"/>
    <property type="match status" value="1"/>
</dbReference>
<keyword evidence="7" id="KW-0547">Nucleotide-binding</keyword>
<evidence type="ECO:0000256" key="6">
    <source>
        <dbReference type="ARBA" id="ARBA00023316"/>
    </source>
</evidence>
<evidence type="ECO:0000313" key="12">
    <source>
        <dbReference type="EMBL" id="EKF55938.1"/>
    </source>
</evidence>
<keyword evidence="7 12" id="KW-0436">Ligase</keyword>
<dbReference type="InterPro" id="IPR000713">
    <property type="entry name" value="Mur_ligase_N"/>
</dbReference>
<dbReference type="SUPFAM" id="SSF63418">
    <property type="entry name" value="MurE/MurF N-terminal domain"/>
    <property type="match status" value="1"/>
</dbReference>
<dbReference type="eggNOG" id="COG0769">
    <property type="taxonomic scope" value="Bacteria"/>
</dbReference>
<dbReference type="NCBIfam" id="NF001126">
    <property type="entry name" value="PRK00139.1-4"/>
    <property type="match status" value="1"/>
</dbReference>
<dbReference type="InterPro" id="IPR035911">
    <property type="entry name" value="MurE/MurF_N"/>
</dbReference>
<dbReference type="Pfam" id="PF02875">
    <property type="entry name" value="Mur_ligase_C"/>
    <property type="match status" value="1"/>
</dbReference>
<feature type="modified residue" description="N6-carboxylysine" evidence="7">
    <location>
        <position position="221"/>
    </location>
</feature>
<feature type="domain" description="Mur ligase C-terminal" evidence="10">
    <location>
        <begin position="328"/>
        <end position="458"/>
    </location>
</feature>
<feature type="binding site" evidence="7">
    <location>
        <begin position="154"/>
        <end position="155"/>
    </location>
    <ligand>
        <name>UDP-N-acetyl-alpha-D-muramoyl-L-alanyl-D-glutamate</name>
        <dbReference type="ChEBI" id="CHEBI:83900"/>
    </ligand>
</feature>
<feature type="binding site" evidence="7">
    <location>
        <position position="460"/>
    </location>
    <ligand>
        <name>meso-2,6-diaminopimelate</name>
        <dbReference type="ChEBI" id="CHEBI:57791"/>
    </ligand>
</feature>
<dbReference type="NCBIfam" id="TIGR01085">
    <property type="entry name" value="murE"/>
    <property type="match status" value="1"/>
</dbReference>
<keyword evidence="2 7" id="KW-0132">Cell division</keyword>
<evidence type="ECO:0000259" key="11">
    <source>
        <dbReference type="Pfam" id="PF08245"/>
    </source>
</evidence>
<evidence type="ECO:0000259" key="10">
    <source>
        <dbReference type="Pfam" id="PF02875"/>
    </source>
</evidence>
<dbReference type="Gene3D" id="3.90.190.20">
    <property type="entry name" value="Mur ligase, C-terminal domain"/>
    <property type="match status" value="1"/>
</dbReference>
<dbReference type="STRING" id="555500.I215_05280"/>
<comment type="function">
    <text evidence="7">Catalyzes the addition of meso-diaminopimelic acid to the nucleotide precursor UDP-N-acetylmuramoyl-L-alanyl-D-glutamate (UMAG) in the biosynthesis of bacterial cell-wall peptidoglycan.</text>
</comment>
<comment type="similarity">
    <text evidence="1 7">Belongs to the MurCDEF family. MurE subfamily.</text>
</comment>
<feature type="binding site" evidence="7">
    <location>
        <position position="456"/>
    </location>
    <ligand>
        <name>meso-2,6-diaminopimelate</name>
        <dbReference type="ChEBI" id="CHEBI:57791"/>
    </ligand>
</feature>
<evidence type="ECO:0000259" key="9">
    <source>
        <dbReference type="Pfam" id="PF01225"/>
    </source>
</evidence>
<evidence type="ECO:0000256" key="7">
    <source>
        <dbReference type="HAMAP-Rule" id="MF_00208"/>
    </source>
</evidence>
<keyword evidence="5 7" id="KW-0131">Cell cycle</keyword>
<comment type="catalytic activity">
    <reaction evidence="7">
        <text>UDP-N-acetyl-alpha-D-muramoyl-L-alanyl-D-glutamate + meso-2,6-diaminopimelate + ATP = UDP-N-acetyl-alpha-D-muramoyl-L-alanyl-gamma-D-glutamyl-meso-2,6-diaminopimelate + ADP + phosphate + H(+)</text>
        <dbReference type="Rhea" id="RHEA:23676"/>
        <dbReference type="ChEBI" id="CHEBI:15378"/>
        <dbReference type="ChEBI" id="CHEBI:30616"/>
        <dbReference type="ChEBI" id="CHEBI:43474"/>
        <dbReference type="ChEBI" id="CHEBI:57791"/>
        <dbReference type="ChEBI" id="CHEBI:83900"/>
        <dbReference type="ChEBI" id="CHEBI:83905"/>
        <dbReference type="ChEBI" id="CHEBI:456216"/>
        <dbReference type="EC" id="6.3.2.13"/>
    </reaction>
</comment>
<dbReference type="GO" id="GO:0009252">
    <property type="term" value="P:peptidoglycan biosynthetic process"/>
    <property type="evidence" value="ECO:0007669"/>
    <property type="project" value="UniProtKB-UniRule"/>
</dbReference>
<keyword evidence="6 7" id="KW-0961">Cell wall biogenesis/degradation</keyword>
<dbReference type="PANTHER" id="PTHR23135">
    <property type="entry name" value="MUR LIGASE FAMILY MEMBER"/>
    <property type="match status" value="1"/>
</dbReference>
<name>K2P4I9_9FLAO</name>
<evidence type="ECO:0000313" key="13">
    <source>
        <dbReference type="Proteomes" id="UP000007364"/>
    </source>
</evidence>
<dbReference type="EC" id="6.3.2.13" evidence="7"/>
<dbReference type="OrthoDB" id="9800958at2"/>
<organism evidence="12 13">
    <name type="scientific">Galbibacter marinus</name>
    <dbReference type="NCBI Taxonomy" id="555500"/>
    <lineage>
        <taxon>Bacteria</taxon>
        <taxon>Pseudomonadati</taxon>
        <taxon>Bacteroidota</taxon>
        <taxon>Flavobacteriia</taxon>
        <taxon>Flavobacteriales</taxon>
        <taxon>Flavobacteriaceae</taxon>
        <taxon>Galbibacter</taxon>
    </lineage>
</organism>
<dbReference type="GO" id="GO:0005524">
    <property type="term" value="F:ATP binding"/>
    <property type="evidence" value="ECO:0007669"/>
    <property type="project" value="UniProtKB-UniRule"/>
</dbReference>
<feature type="domain" description="Mur ligase central" evidence="11">
    <location>
        <begin position="110"/>
        <end position="306"/>
    </location>
</feature>
<feature type="binding site" evidence="7">
    <location>
        <position position="181"/>
    </location>
    <ligand>
        <name>UDP-N-acetyl-alpha-D-muramoyl-L-alanyl-D-glutamate</name>
        <dbReference type="ChEBI" id="CHEBI:83900"/>
    </ligand>
</feature>
<dbReference type="GO" id="GO:0008360">
    <property type="term" value="P:regulation of cell shape"/>
    <property type="evidence" value="ECO:0007669"/>
    <property type="project" value="UniProtKB-KW"/>
</dbReference>
<feature type="domain" description="Mur ligase N-terminal catalytic" evidence="9">
    <location>
        <begin position="23"/>
        <end position="98"/>
    </location>
</feature>
<evidence type="ECO:0000256" key="5">
    <source>
        <dbReference type="ARBA" id="ARBA00023306"/>
    </source>
</evidence>
<dbReference type="RefSeq" id="WP_008990928.1">
    <property type="nucleotide sequence ID" value="NZ_AMSG01000004.1"/>
</dbReference>
<accession>K2P4I9</accession>
<dbReference type="HAMAP" id="MF_00208">
    <property type="entry name" value="MurE"/>
    <property type="match status" value="1"/>
</dbReference>
<evidence type="ECO:0000256" key="3">
    <source>
        <dbReference type="ARBA" id="ARBA00022960"/>
    </source>
</evidence>
<dbReference type="EMBL" id="AMSG01000004">
    <property type="protein sequence ID" value="EKF55938.1"/>
    <property type="molecule type" value="Genomic_DNA"/>
</dbReference>
<comment type="cofactor">
    <cofactor evidence="7">
        <name>Mg(2+)</name>
        <dbReference type="ChEBI" id="CHEBI:18420"/>
    </cofactor>
</comment>
<keyword evidence="3 7" id="KW-0133">Cell shape</keyword>
<feature type="binding site" evidence="7">
    <location>
        <begin position="112"/>
        <end position="118"/>
    </location>
    <ligand>
        <name>ATP</name>
        <dbReference type="ChEBI" id="CHEBI:30616"/>
    </ligand>
</feature>
<dbReference type="GO" id="GO:0071555">
    <property type="term" value="P:cell wall organization"/>
    <property type="evidence" value="ECO:0007669"/>
    <property type="project" value="UniProtKB-KW"/>
</dbReference>
<feature type="binding site" evidence="7">
    <location>
        <position position="31"/>
    </location>
    <ligand>
        <name>UDP-N-acetyl-alpha-D-muramoyl-L-alanyl-D-glutamate</name>
        <dbReference type="ChEBI" id="CHEBI:83900"/>
    </ligand>
</feature>
<dbReference type="SUPFAM" id="SSF53244">
    <property type="entry name" value="MurD-like peptide ligases, peptide-binding domain"/>
    <property type="match status" value="1"/>
</dbReference>
<evidence type="ECO:0000256" key="8">
    <source>
        <dbReference type="RuleBase" id="RU004135"/>
    </source>
</evidence>
<keyword evidence="4 7" id="KW-0573">Peptidoglycan synthesis</keyword>
<feature type="binding site" evidence="7">
    <location>
        <position position="189"/>
    </location>
    <ligand>
        <name>UDP-N-acetyl-alpha-D-muramoyl-L-alanyl-D-glutamate</name>
        <dbReference type="ChEBI" id="CHEBI:83900"/>
    </ligand>
</feature>
<evidence type="ECO:0000256" key="4">
    <source>
        <dbReference type="ARBA" id="ARBA00022984"/>
    </source>
</evidence>
<dbReference type="AlphaFoldDB" id="K2P4I9"/>
<comment type="pathway">
    <text evidence="7 8">Cell wall biogenesis; peptidoglycan biosynthesis.</text>
</comment>
<feature type="short sequence motif" description="Meso-diaminopimelate recognition motif" evidence="7">
    <location>
        <begin position="403"/>
        <end position="406"/>
    </location>
</feature>
<dbReference type="InterPro" id="IPR036565">
    <property type="entry name" value="Mur-like_cat_sf"/>
</dbReference>
<evidence type="ECO:0000256" key="2">
    <source>
        <dbReference type="ARBA" id="ARBA00022618"/>
    </source>
</evidence>
<comment type="caution">
    <text evidence="7">Lacks conserved residue(s) required for the propagation of feature annotation.</text>
</comment>
<reference evidence="12 13" key="1">
    <citation type="journal article" date="2012" name="J. Bacteriol.">
        <title>Genome Sequence of Galbibacter marinum Type Strain ck-I2-15.</title>
        <authorList>
            <person name="Lai Q."/>
            <person name="Li C."/>
            <person name="Shao Z."/>
        </authorList>
    </citation>
    <scope>NUCLEOTIDE SEQUENCE [LARGE SCALE GENOMIC DNA]</scope>
    <source>
        <strain evidence="13">ck-I2-15</strain>
    </source>
</reference>
<sequence>MIVLKDILYKVKIDAVYGNTDTHINAVHFDSRKVSLDDVFVAVPGTAVDGHDYITKAIESGAIAVICERLPAELINGVTYISVESAHHALAIMASNFYDNPSKNLKLIGVTGTNGKTTIASLLYELFKKAGYKTGLLSTVKVMVGQDRHPATHTTPDPMAINGYLKSMNLAGVEYCFMEVSSHGIDQQRTAGLEFVAGVFSNLTHDHLDYHNSFAAYRDVKKRFFDELSPKAFALINVDDKNGAFMLQNSKARKVTYALKTYADYKAQILENQFHGLLLKIDNNEVWSKLIGNFNAYNLLAVYAVAIELGLEKIEVLQYLSELESVGGRFQYFISQSEITAIVDYAHTPDALKNVLETINTIRTGNESLITVVGCGGDRDATKRPLMANIAASLSSKAIFTSDNPRTEDPEKILQEMEAGVEPQFYNKTLTILDRRQAIRTACQLAQKNDIILIAGKGHENYQEINGVRREFDDMKIVTELLNNMNQHSQGNV</sequence>
<proteinExistence type="inferred from homology"/>
<dbReference type="GO" id="GO:0051301">
    <property type="term" value="P:cell division"/>
    <property type="evidence" value="ECO:0007669"/>
    <property type="project" value="UniProtKB-KW"/>
</dbReference>
<keyword evidence="7" id="KW-0963">Cytoplasm</keyword>
<dbReference type="SUPFAM" id="SSF53623">
    <property type="entry name" value="MurD-like peptide ligases, catalytic domain"/>
    <property type="match status" value="1"/>
</dbReference>
<evidence type="ECO:0000256" key="1">
    <source>
        <dbReference type="ARBA" id="ARBA00005898"/>
    </source>
</evidence>
<dbReference type="InterPro" id="IPR013221">
    <property type="entry name" value="Mur_ligase_cen"/>
</dbReference>
<comment type="PTM">
    <text evidence="7">Carboxylation is probably crucial for Mg(2+) binding and, consequently, for the gamma-phosphate positioning of ATP.</text>
</comment>
<feature type="binding site" evidence="7">
    <location>
        <begin position="403"/>
        <end position="406"/>
    </location>
    <ligand>
        <name>meso-2,6-diaminopimelate</name>
        <dbReference type="ChEBI" id="CHEBI:57791"/>
    </ligand>
</feature>
<dbReference type="Gene3D" id="3.40.1390.10">
    <property type="entry name" value="MurE/MurF, N-terminal domain"/>
    <property type="match status" value="1"/>
</dbReference>
<dbReference type="PATRIC" id="fig|555500.3.peg.1090"/>
<dbReference type="GO" id="GO:0008765">
    <property type="term" value="F:UDP-N-acetylmuramoylalanyl-D-glutamate-2,6-diaminopimelate ligase activity"/>
    <property type="evidence" value="ECO:0007669"/>
    <property type="project" value="UniProtKB-UniRule"/>
</dbReference>
<dbReference type="GO" id="GO:0005737">
    <property type="term" value="C:cytoplasm"/>
    <property type="evidence" value="ECO:0007669"/>
    <property type="project" value="UniProtKB-SubCell"/>
</dbReference>
<comment type="subcellular location">
    <subcellularLocation>
        <location evidence="7 8">Cytoplasm</location>
    </subcellularLocation>
</comment>
<feature type="binding site" evidence="7">
    <location>
        <position position="187"/>
    </location>
    <ligand>
        <name>UDP-N-acetyl-alpha-D-muramoyl-L-alanyl-D-glutamate</name>
        <dbReference type="ChEBI" id="CHEBI:83900"/>
    </ligand>
</feature>
<dbReference type="InterPro" id="IPR036615">
    <property type="entry name" value="Mur_ligase_C_dom_sf"/>
</dbReference>
<dbReference type="GO" id="GO:0000287">
    <property type="term" value="F:magnesium ion binding"/>
    <property type="evidence" value="ECO:0007669"/>
    <property type="project" value="UniProtKB-UniRule"/>
</dbReference>
<dbReference type="InterPro" id="IPR005761">
    <property type="entry name" value="UDP-N-AcMur-Glu-dNH2Pim_ligase"/>
</dbReference>